<feature type="binding site" evidence="1">
    <location>
        <position position="71"/>
    </location>
    <ligand>
        <name>a divalent metal cation</name>
        <dbReference type="ChEBI" id="CHEBI:60240"/>
        <label>1</label>
    </ligand>
</feature>
<keyword evidence="1" id="KW-0479">Metal-binding</keyword>
<protein>
    <submittedName>
        <fullName evidence="2">TatD family hydrolase</fullName>
    </submittedName>
</protein>
<sequence length="211" mass="23879">MADYFDIHTHHPGGDGFRIVNRSPADFVPCPGQWYSVGVHPWALQQGEVRQEDWENLREAANHPQTLAIGEAGLDKLVQVPMEMQEAVFVRQAEMAEEVGKPLIIHLVKATDGLLRLRKRLAPQVPWIIHGFRGKAQLAGELLRHGFYLSFGVKFQEEALRAVPLSRFFIETDESPTSVAEVYERVAVARQISCINLCEVVRINVQSVFFH</sequence>
<evidence type="ECO:0000313" key="3">
    <source>
        <dbReference type="Proteomes" id="UP000824028"/>
    </source>
</evidence>
<reference evidence="2" key="1">
    <citation type="journal article" date="2021" name="PeerJ">
        <title>Extensive microbial diversity within the chicken gut microbiome revealed by metagenomics and culture.</title>
        <authorList>
            <person name="Gilroy R."/>
            <person name="Ravi A."/>
            <person name="Getino M."/>
            <person name="Pursley I."/>
            <person name="Horton D.L."/>
            <person name="Alikhan N.F."/>
            <person name="Baker D."/>
            <person name="Gharbi K."/>
            <person name="Hall N."/>
            <person name="Watson M."/>
            <person name="Adriaenssens E.M."/>
            <person name="Foster-Nyarko E."/>
            <person name="Jarju S."/>
            <person name="Secka A."/>
            <person name="Antonio M."/>
            <person name="Oren A."/>
            <person name="Chaudhuri R.R."/>
            <person name="La Ragione R."/>
            <person name="Hildebrand F."/>
            <person name="Pallen M.J."/>
        </authorList>
    </citation>
    <scope>NUCLEOTIDE SEQUENCE</scope>
    <source>
        <strain evidence="2">ChiHjej9B8-1298</strain>
    </source>
</reference>
<feature type="binding site" evidence="1">
    <location>
        <position position="106"/>
    </location>
    <ligand>
        <name>a divalent metal cation</name>
        <dbReference type="ChEBI" id="CHEBI:60240"/>
        <label>2</label>
    </ligand>
</feature>
<keyword evidence="2" id="KW-0378">Hydrolase</keyword>
<dbReference type="InterPro" id="IPR001130">
    <property type="entry name" value="TatD-like"/>
</dbReference>
<dbReference type="GO" id="GO:0016788">
    <property type="term" value="F:hydrolase activity, acting on ester bonds"/>
    <property type="evidence" value="ECO:0007669"/>
    <property type="project" value="InterPro"/>
</dbReference>
<dbReference type="Gene3D" id="3.20.20.140">
    <property type="entry name" value="Metal-dependent hydrolases"/>
    <property type="match status" value="1"/>
</dbReference>
<feature type="binding site" evidence="1">
    <location>
        <position position="173"/>
    </location>
    <ligand>
        <name>a divalent metal cation</name>
        <dbReference type="ChEBI" id="CHEBI:60240"/>
        <label>1</label>
    </ligand>
</feature>
<dbReference type="Proteomes" id="UP000824028">
    <property type="component" value="Unassembled WGS sequence"/>
</dbReference>
<dbReference type="AlphaFoldDB" id="A0A9D2E8B1"/>
<dbReference type="InterPro" id="IPR032466">
    <property type="entry name" value="Metal_Hydrolase"/>
</dbReference>
<dbReference type="PIRSF" id="PIRSF005902">
    <property type="entry name" value="DNase_TatD"/>
    <property type="match status" value="1"/>
</dbReference>
<dbReference type="GO" id="GO:0046872">
    <property type="term" value="F:metal ion binding"/>
    <property type="evidence" value="ECO:0007669"/>
    <property type="project" value="UniProtKB-KW"/>
</dbReference>
<evidence type="ECO:0000256" key="1">
    <source>
        <dbReference type="PIRSR" id="PIRSR005902-1"/>
    </source>
</evidence>
<reference evidence="2" key="2">
    <citation type="submission" date="2021-04" db="EMBL/GenBank/DDBJ databases">
        <authorList>
            <person name="Gilroy R."/>
        </authorList>
    </citation>
    <scope>NUCLEOTIDE SEQUENCE</scope>
    <source>
        <strain evidence="2">ChiHjej9B8-1298</strain>
    </source>
</reference>
<comment type="caution">
    <text evidence="2">The sequence shown here is derived from an EMBL/GenBank/DDBJ whole genome shotgun (WGS) entry which is preliminary data.</text>
</comment>
<dbReference type="SUPFAM" id="SSF51556">
    <property type="entry name" value="Metallo-dependent hydrolases"/>
    <property type="match status" value="1"/>
</dbReference>
<organism evidence="2 3">
    <name type="scientific">Candidatus Bacteroides merdigallinarum</name>
    <dbReference type="NCBI Taxonomy" id="2838473"/>
    <lineage>
        <taxon>Bacteria</taxon>
        <taxon>Pseudomonadati</taxon>
        <taxon>Bacteroidota</taxon>
        <taxon>Bacteroidia</taxon>
        <taxon>Bacteroidales</taxon>
        <taxon>Bacteroidaceae</taxon>
        <taxon>Bacteroides</taxon>
    </lineage>
</organism>
<feature type="binding site" evidence="1">
    <location>
        <position position="130"/>
    </location>
    <ligand>
        <name>a divalent metal cation</name>
        <dbReference type="ChEBI" id="CHEBI:60240"/>
        <label>2</label>
    </ligand>
</feature>
<dbReference type="Pfam" id="PF01026">
    <property type="entry name" value="TatD_DNase"/>
    <property type="match status" value="1"/>
</dbReference>
<proteinExistence type="predicted"/>
<accession>A0A9D2E8B1</accession>
<dbReference type="GO" id="GO:0005829">
    <property type="term" value="C:cytosol"/>
    <property type="evidence" value="ECO:0007669"/>
    <property type="project" value="TreeGrafter"/>
</dbReference>
<dbReference type="PANTHER" id="PTHR46124:SF2">
    <property type="entry name" value="D-AMINOACYL-TRNA DEACYLASE"/>
    <property type="match status" value="1"/>
</dbReference>
<name>A0A9D2E8B1_9BACE</name>
<dbReference type="PANTHER" id="PTHR46124">
    <property type="entry name" value="D-AMINOACYL-TRNA DEACYLASE"/>
    <property type="match status" value="1"/>
</dbReference>
<evidence type="ECO:0000313" key="2">
    <source>
        <dbReference type="EMBL" id="HIZ32839.1"/>
    </source>
</evidence>
<gene>
    <name evidence="2" type="ORF">H9814_04735</name>
</gene>
<dbReference type="EMBL" id="DXBX01000033">
    <property type="protein sequence ID" value="HIZ32839.1"/>
    <property type="molecule type" value="Genomic_DNA"/>
</dbReference>